<evidence type="ECO:0000256" key="5">
    <source>
        <dbReference type="ARBA" id="ARBA00023004"/>
    </source>
</evidence>
<dbReference type="GO" id="GO:0016705">
    <property type="term" value="F:oxidoreductase activity, acting on paired donors, with incorporation or reduction of molecular oxygen"/>
    <property type="evidence" value="ECO:0007669"/>
    <property type="project" value="InterPro"/>
</dbReference>
<proteinExistence type="inferred from homology"/>
<dbReference type="CDD" id="cd11062">
    <property type="entry name" value="CYP58-like"/>
    <property type="match status" value="1"/>
</dbReference>
<evidence type="ECO:0000256" key="1">
    <source>
        <dbReference type="ARBA" id="ARBA00001971"/>
    </source>
</evidence>
<name>A0A8H8RE98_9HELO</name>
<evidence type="ECO:0000313" key="10">
    <source>
        <dbReference type="EMBL" id="TVY33707.1"/>
    </source>
</evidence>
<dbReference type="InterPro" id="IPR017972">
    <property type="entry name" value="Cyt_P450_CS"/>
</dbReference>
<evidence type="ECO:0000256" key="8">
    <source>
        <dbReference type="RuleBase" id="RU000461"/>
    </source>
</evidence>
<evidence type="ECO:0000313" key="11">
    <source>
        <dbReference type="Proteomes" id="UP000462212"/>
    </source>
</evidence>
<comment type="similarity">
    <text evidence="2 8">Belongs to the cytochrome P450 family.</text>
</comment>
<keyword evidence="6 8" id="KW-0503">Monooxygenase</keyword>
<reference evidence="10 11" key="1">
    <citation type="submission" date="2018-05" db="EMBL/GenBank/DDBJ databases">
        <title>Genome sequencing and assembly of the regulated plant pathogen Lachnellula willkommii and related sister species for the development of diagnostic species identification markers.</title>
        <authorList>
            <person name="Giroux E."/>
            <person name="Bilodeau G."/>
        </authorList>
    </citation>
    <scope>NUCLEOTIDE SEQUENCE [LARGE SCALE GENOMIC DNA]</scope>
    <source>
        <strain evidence="10 11">CBS 197.66</strain>
    </source>
</reference>
<feature type="transmembrane region" description="Helical" evidence="9">
    <location>
        <begin position="14"/>
        <end position="35"/>
    </location>
</feature>
<comment type="caution">
    <text evidence="10">The sequence shown here is derived from an EMBL/GenBank/DDBJ whole genome shotgun (WGS) entry which is preliminary data.</text>
</comment>
<gene>
    <name evidence="10" type="primary">sdnE_2</name>
    <name evidence="10" type="ORF">LSUB1_G007426</name>
</gene>
<keyword evidence="9" id="KW-0472">Membrane</keyword>
<organism evidence="10 11">
    <name type="scientific">Lachnellula subtilissima</name>
    <dbReference type="NCBI Taxonomy" id="602034"/>
    <lineage>
        <taxon>Eukaryota</taxon>
        <taxon>Fungi</taxon>
        <taxon>Dikarya</taxon>
        <taxon>Ascomycota</taxon>
        <taxon>Pezizomycotina</taxon>
        <taxon>Leotiomycetes</taxon>
        <taxon>Helotiales</taxon>
        <taxon>Lachnaceae</taxon>
        <taxon>Lachnellula</taxon>
    </lineage>
</organism>
<dbReference type="Gene3D" id="1.10.630.10">
    <property type="entry name" value="Cytochrome P450"/>
    <property type="match status" value="1"/>
</dbReference>
<keyword evidence="3 7" id="KW-0479">Metal-binding</keyword>
<evidence type="ECO:0000256" key="7">
    <source>
        <dbReference type="PIRSR" id="PIRSR602401-1"/>
    </source>
</evidence>
<dbReference type="Pfam" id="PF00067">
    <property type="entry name" value="p450"/>
    <property type="match status" value="1"/>
</dbReference>
<dbReference type="PROSITE" id="PS00086">
    <property type="entry name" value="CYTOCHROME_P450"/>
    <property type="match status" value="1"/>
</dbReference>
<dbReference type="InterPro" id="IPR050121">
    <property type="entry name" value="Cytochrome_P450_monoxygenase"/>
</dbReference>
<evidence type="ECO:0000256" key="3">
    <source>
        <dbReference type="ARBA" id="ARBA00022723"/>
    </source>
</evidence>
<feature type="binding site" description="axial binding residue" evidence="7">
    <location>
        <position position="449"/>
    </location>
    <ligand>
        <name>heme</name>
        <dbReference type="ChEBI" id="CHEBI:30413"/>
    </ligand>
    <ligandPart>
        <name>Fe</name>
        <dbReference type="ChEBI" id="CHEBI:18248"/>
    </ligandPart>
</feature>
<dbReference type="GO" id="GO:0020037">
    <property type="term" value="F:heme binding"/>
    <property type="evidence" value="ECO:0007669"/>
    <property type="project" value="InterPro"/>
</dbReference>
<evidence type="ECO:0000256" key="6">
    <source>
        <dbReference type="ARBA" id="ARBA00023033"/>
    </source>
</evidence>
<evidence type="ECO:0000256" key="2">
    <source>
        <dbReference type="ARBA" id="ARBA00010617"/>
    </source>
</evidence>
<dbReference type="PANTHER" id="PTHR24305:SF157">
    <property type="entry name" value="N-ACETYLTRYPTOPHAN 6-HYDROXYLASE IVOC-RELATED"/>
    <property type="match status" value="1"/>
</dbReference>
<dbReference type="OrthoDB" id="3945418at2759"/>
<keyword evidence="11" id="KW-1185">Reference proteome</keyword>
<dbReference type="GO" id="GO:0004497">
    <property type="term" value="F:monooxygenase activity"/>
    <property type="evidence" value="ECO:0007669"/>
    <property type="project" value="UniProtKB-KW"/>
</dbReference>
<dbReference type="InterPro" id="IPR002401">
    <property type="entry name" value="Cyt_P450_E_grp-I"/>
</dbReference>
<dbReference type="PANTHER" id="PTHR24305">
    <property type="entry name" value="CYTOCHROME P450"/>
    <property type="match status" value="1"/>
</dbReference>
<keyword evidence="9" id="KW-1133">Transmembrane helix</keyword>
<accession>A0A8H8RE98</accession>
<dbReference type="Proteomes" id="UP000462212">
    <property type="component" value="Unassembled WGS sequence"/>
</dbReference>
<evidence type="ECO:0000256" key="9">
    <source>
        <dbReference type="SAM" id="Phobius"/>
    </source>
</evidence>
<sequence length="548" mass="61042">MADSFPFHIGLHTIAAPAIALFGYLAIQGIWRLYFSPIAKFPGPRLAALTYWYEFYYDVILRGKYLFKMEELHAQYGPIVRINPHELSVRDPEFFETLYAGSGHKRERDPWHTAGLGLGGSLLDTVPHDLHRKRRAALSPFFSKAYTKRMLPVVEERVDALMSQLVKLKNAEAPVNFLHALSAFSNDVIMEYCFGKSSHRVEAPHFDPAQHNLSLDSAKATNINRNFPFLPKTLLALPNSIAVLIGGGLAAVAQQKEIFNADIEDVKNPSSKPTTDRETIFQTLLESDLPASEKRNERLINEAIVLIGAGSHTVAWALTVATYHILSSPQILQAIKQELSAAKRRNGGEDLTLPELEKLPYLTAVIKEGLRLSYGASVRLPRVCPDATLRYKDWVIPAGTAVSVSTVMMHHDETIFPDSKAFVPERWLEDKSGRLDKYMAAFSGGSRICLGINLAWAELYLCLGGVYSTFGGKGYSEEGDEGILELFETDVGDVEICRDFVFCDCQGRFGGCEGQDKKLRCQPSLIVKVSINKQRLLKYLKMGSNIAK</sequence>
<dbReference type="AlphaFoldDB" id="A0A8H8RE98"/>
<keyword evidence="5 7" id="KW-0408">Iron</keyword>
<keyword evidence="4 8" id="KW-0560">Oxidoreductase</keyword>
<dbReference type="InterPro" id="IPR036396">
    <property type="entry name" value="Cyt_P450_sf"/>
</dbReference>
<keyword evidence="7 8" id="KW-0349">Heme</keyword>
<comment type="cofactor">
    <cofactor evidence="1 7">
        <name>heme</name>
        <dbReference type="ChEBI" id="CHEBI:30413"/>
    </cofactor>
</comment>
<dbReference type="PRINTS" id="PR00463">
    <property type="entry name" value="EP450I"/>
</dbReference>
<dbReference type="SUPFAM" id="SSF48264">
    <property type="entry name" value="Cytochrome P450"/>
    <property type="match status" value="1"/>
</dbReference>
<protein>
    <submittedName>
        <fullName evidence="10">Cytochrome P450 monooxygenase</fullName>
    </submittedName>
</protein>
<dbReference type="EMBL" id="QGMJ01000755">
    <property type="protein sequence ID" value="TVY33707.1"/>
    <property type="molecule type" value="Genomic_DNA"/>
</dbReference>
<keyword evidence="9" id="KW-0812">Transmembrane</keyword>
<dbReference type="PRINTS" id="PR00385">
    <property type="entry name" value="P450"/>
</dbReference>
<dbReference type="InterPro" id="IPR001128">
    <property type="entry name" value="Cyt_P450"/>
</dbReference>
<evidence type="ECO:0000256" key="4">
    <source>
        <dbReference type="ARBA" id="ARBA00023002"/>
    </source>
</evidence>
<dbReference type="GO" id="GO:0005506">
    <property type="term" value="F:iron ion binding"/>
    <property type="evidence" value="ECO:0007669"/>
    <property type="project" value="InterPro"/>
</dbReference>